<comment type="caution">
    <text evidence="2">The sequence shown here is derived from an EMBL/GenBank/DDBJ whole genome shotgun (WGS) entry which is preliminary data.</text>
</comment>
<keyword evidence="1" id="KW-0472">Membrane</keyword>
<evidence type="ECO:0000256" key="1">
    <source>
        <dbReference type="SAM" id="Phobius"/>
    </source>
</evidence>
<accession>A0A444YME2</accession>
<dbReference type="AlphaFoldDB" id="A0A444YME2"/>
<proteinExistence type="predicted"/>
<name>A0A444YME2_ARAHY</name>
<feature type="transmembrane region" description="Helical" evidence="1">
    <location>
        <begin position="102"/>
        <end position="123"/>
    </location>
</feature>
<dbReference type="EMBL" id="SDMP01000016">
    <property type="protein sequence ID" value="RYR03091.1"/>
    <property type="molecule type" value="Genomic_DNA"/>
</dbReference>
<keyword evidence="1" id="KW-0812">Transmembrane</keyword>
<sequence>MGLFVINFFYYFQLLYIVYTMYGQWSYRIAQPCPDECIFAPAFFSYLLGKCLRCKHPLLEVSKLVLYFGNLCSCVVALYVFKGFHFGVLLVVVAGSQENNNYIPYCWIVYGFGLSRSVLPHLLRFQ</sequence>
<feature type="transmembrane region" description="Helical" evidence="1">
    <location>
        <begin position="64"/>
        <end position="82"/>
    </location>
</feature>
<feature type="transmembrane region" description="Helical" evidence="1">
    <location>
        <begin position="6"/>
        <end position="22"/>
    </location>
</feature>
<organism evidence="2 3">
    <name type="scientific">Arachis hypogaea</name>
    <name type="common">Peanut</name>
    <dbReference type="NCBI Taxonomy" id="3818"/>
    <lineage>
        <taxon>Eukaryota</taxon>
        <taxon>Viridiplantae</taxon>
        <taxon>Streptophyta</taxon>
        <taxon>Embryophyta</taxon>
        <taxon>Tracheophyta</taxon>
        <taxon>Spermatophyta</taxon>
        <taxon>Magnoliopsida</taxon>
        <taxon>eudicotyledons</taxon>
        <taxon>Gunneridae</taxon>
        <taxon>Pentapetalae</taxon>
        <taxon>rosids</taxon>
        <taxon>fabids</taxon>
        <taxon>Fabales</taxon>
        <taxon>Fabaceae</taxon>
        <taxon>Papilionoideae</taxon>
        <taxon>50 kb inversion clade</taxon>
        <taxon>dalbergioids sensu lato</taxon>
        <taxon>Dalbergieae</taxon>
        <taxon>Pterocarpus clade</taxon>
        <taxon>Arachis</taxon>
    </lineage>
</organism>
<reference evidence="2 3" key="1">
    <citation type="submission" date="2019-01" db="EMBL/GenBank/DDBJ databases">
        <title>Sequencing of cultivated peanut Arachis hypogaea provides insights into genome evolution and oil improvement.</title>
        <authorList>
            <person name="Chen X."/>
        </authorList>
    </citation>
    <scope>NUCLEOTIDE SEQUENCE [LARGE SCALE GENOMIC DNA]</scope>
    <source>
        <strain evidence="3">cv. Fuhuasheng</strain>
        <tissue evidence="2">Leaves</tissue>
    </source>
</reference>
<protein>
    <submittedName>
        <fullName evidence="2">Uncharacterized protein</fullName>
    </submittedName>
</protein>
<evidence type="ECO:0000313" key="2">
    <source>
        <dbReference type="EMBL" id="RYR03091.1"/>
    </source>
</evidence>
<gene>
    <name evidence="2" type="ORF">Ahy_B06g081925</name>
</gene>
<keyword evidence="1" id="KW-1133">Transmembrane helix</keyword>
<dbReference type="Proteomes" id="UP000289738">
    <property type="component" value="Chromosome B06"/>
</dbReference>
<keyword evidence="3" id="KW-1185">Reference proteome</keyword>
<evidence type="ECO:0000313" key="3">
    <source>
        <dbReference type="Proteomes" id="UP000289738"/>
    </source>
</evidence>